<feature type="domain" description="EGF-like" evidence="5">
    <location>
        <begin position="159"/>
        <end position="192"/>
    </location>
</feature>
<dbReference type="PROSITE" id="PS01186">
    <property type="entry name" value="EGF_2"/>
    <property type="match status" value="2"/>
</dbReference>
<keyword evidence="1 3" id="KW-0245">EGF-like domain</keyword>
<dbReference type="EMBL" id="BQXS01005398">
    <property type="protein sequence ID" value="GKT37884.1"/>
    <property type="molecule type" value="Genomic_DNA"/>
</dbReference>
<evidence type="ECO:0000259" key="5">
    <source>
        <dbReference type="PROSITE" id="PS50026"/>
    </source>
</evidence>
<accession>A0ABQ5L2G9</accession>
<reference evidence="6" key="1">
    <citation type="submission" date="2022-03" db="EMBL/GenBank/DDBJ databases">
        <title>Draft genome sequence of Aduncisulcus paluster, a free-living microaerophilic Fornicata.</title>
        <authorList>
            <person name="Yuyama I."/>
            <person name="Kume K."/>
            <person name="Tamura T."/>
            <person name="Inagaki Y."/>
            <person name="Hashimoto T."/>
        </authorList>
    </citation>
    <scope>NUCLEOTIDE SEQUENCE</scope>
    <source>
        <strain evidence="6">NY0171</strain>
    </source>
</reference>
<dbReference type="Pfam" id="PF07974">
    <property type="entry name" value="EGF_2"/>
    <property type="match status" value="1"/>
</dbReference>
<feature type="non-terminal residue" evidence="6">
    <location>
        <position position="1"/>
    </location>
</feature>
<dbReference type="InterPro" id="IPR013111">
    <property type="entry name" value="EGF_extracell"/>
</dbReference>
<dbReference type="PROSITE" id="PS50026">
    <property type="entry name" value="EGF_3"/>
    <property type="match status" value="1"/>
</dbReference>
<dbReference type="PROSITE" id="PS00022">
    <property type="entry name" value="EGF_1"/>
    <property type="match status" value="2"/>
</dbReference>
<feature type="region of interest" description="Disordered" evidence="4">
    <location>
        <begin position="244"/>
        <end position="264"/>
    </location>
</feature>
<evidence type="ECO:0000256" key="1">
    <source>
        <dbReference type="ARBA" id="ARBA00022536"/>
    </source>
</evidence>
<protein>
    <recommendedName>
        <fullName evidence="5">EGF-like domain-containing protein</fullName>
    </recommendedName>
</protein>
<feature type="compositionally biased region" description="Low complexity" evidence="4">
    <location>
        <begin position="244"/>
        <end position="255"/>
    </location>
</feature>
<dbReference type="PRINTS" id="PR00011">
    <property type="entry name" value="EGFLAMININ"/>
</dbReference>
<feature type="non-terminal residue" evidence="6">
    <location>
        <position position="264"/>
    </location>
</feature>
<comment type="caution">
    <text evidence="6">The sequence shown here is derived from an EMBL/GenBank/DDBJ whole genome shotgun (WGS) entry which is preliminary data.</text>
</comment>
<organism evidence="6 7">
    <name type="scientific">Aduncisulcus paluster</name>
    <dbReference type="NCBI Taxonomy" id="2918883"/>
    <lineage>
        <taxon>Eukaryota</taxon>
        <taxon>Metamonada</taxon>
        <taxon>Carpediemonas-like organisms</taxon>
        <taxon>Aduncisulcus</taxon>
    </lineage>
</organism>
<comment type="caution">
    <text evidence="3">Lacks conserved residue(s) required for the propagation of feature annotation.</text>
</comment>
<dbReference type="Proteomes" id="UP001057375">
    <property type="component" value="Unassembled WGS sequence"/>
</dbReference>
<keyword evidence="2 3" id="KW-1015">Disulfide bond</keyword>
<evidence type="ECO:0000313" key="6">
    <source>
        <dbReference type="EMBL" id="GKT37884.1"/>
    </source>
</evidence>
<evidence type="ECO:0000256" key="3">
    <source>
        <dbReference type="PROSITE-ProRule" id="PRU00076"/>
    </source>
</evidence>
<proteinExistence type="predicted"/>
<dbReference type="InterPro" id="IPR042635">
    <property type="entry name" value="MEGF10/SREC1/2-like"/>
</dbReference>
<evidence type="ECO:0000256" key="4">
    <source>
        <dbReference type="SAM" id="MobiDB-lite"/>
    </source>
</evidence>
<evidence type="ECO:0000313" key="7">
    <source>
        <dbReference type="Proteomes" id="UP001057375"/>
    </source>
</evidence>
<keyword evidence="7" id="KW-1185">Reference proteome</keyword>
<dbReference type="Pfam" id="PF23106">
    <property type="entry name" value="EGF_Teneurin"/>
    <property type="match status" value="1"/>
</dbReference>
<dbReference type="PANTHER" id="PTHR24043:SF8">
    <property type="entry name" value="EGF-LIKE DOMAIN-CONTAINING PROTEIN"/>
    <property type="match status" value="1"/>
</dbReference>
<dbReference type="InterPro" id="IPR000742">
    <property type="entry name" value="EGF"/>
</dbReference>
<sequence>CTCADDEVILTTDGTMIQSCVSACNATLGCGTGTCTDTSTDDDVSSWECLCPTDSYLSGSNTCISAGGVDDGCYQCGTIDDSFGYCTLSDDATPVPFCQCDDGYKGDACSTRVDGCPFVTVGAEQVVCGEYGTCDETNEVCVCDPDTVWFGPECTQDCPSDSASADCSSHGTCDSESHECTCDDGYTGDACSTRVTGCPFVTVGDESVVCGAHGECDEEAGACSCSTGWSGSTCETQECSDSMCSSSSSAGSDGACYAVSGDDS</sequence>
<feature type="disulfide bond" evidence="3">
    <location>
        <begin position="182"/>
        <end position="191"/>
    </location>
</feature>
<dbReference type="SMART" id="SM00181">
    <property type="entry name" value="EGF"/>
    <property type="match status" value="4"/>
</dbReference>
<dbReference type="Gene3D" id="2.10.25.10">
    <property type="entry name" value="Laminin"/>
    <property type="match status" value="1"/>
</dbReference>
<gene>
    <name evidence="6" type="ORF">ADUPG1_003822</name>
</gene>
<name>A0ABQ5L2G9_9EUKA</name>
<evidence type="ECO:0000256" key="2">
    <source>
        <dbReference type="ARBA" id="ARBA00023157"/>
    </source>
</evidence>
<dbReference type="PANTHER" id="PTHR24043">
    <property type="entry name" value="SCAVENGER RECEPTOR CLASS F"/>
    <property type="match status" value="1"/>
</dbReference>